<reference evidence="1" key="1">
    <citation type="submission" date="2019-04" db="EMBL/GenBank/DDBJ databases">
        <title>Microbes associate with the intestines of laboratory mice.</title>
        <authorList>
            <person name="Navarre W."/>
            <person name="Wong E."/>
            <person name="Huang K."/>
            <person name="Tropini C."/>
            <person name="Ng K."/>
            <person name="Yu B."/>
        </authorList>
    </citation>
    <scope>NUCLEOTIDE SEQUENCE</scope>
    <source>
        <strain evidence="1">NM09_H32</strain>
    </source>
</reference>
<evidence type="ECO:0000313" key="2">
    <source>
        <dbReference type="Proteomes" id="UP000308836"/>
    </source>
</evidence>
<comment type="caution">
    <text evidence="1">The sequence shown here is derived from an EMBL/GenBank/DDBJ whole genome shotgun (WGS) entry which is preliminary data.</text>
</comment>
<proteinExistence type="predicted"/>
<evidence type="ECO:0000313" key="1">
    <source>
        <dbReference type="EMBL" id="TGY67339.1"/>
    </source>
</evidence>
<dbReference type="Proteomes" id="UP000308836">
    <property type="component" value="Unassembled WGS sequence"/>
</dbReference>
<keyword evidence="2" id="KW-1185">Reference proteome</keyword>
<protein>
    <submittedName>
        <fullName evidence="1">Uncharacterized protein</fullName>
    </submittedName>
</protein>
<organism evidence="1 2">
    <name type="scientific">Dubosiella muris</name>
    <dbReference type="NCBI Taxonomy" id="3038133"/>
    <lineage>
        <taxon>Bacteria</taxon>
        <taxon>Bacillati</taxon>
        <taxon>Bacillota</taxon>
        <taxon>Erysipelotrichia</taxon>
        <taxon>Erysipelotrichales</taxon>
        <taxon>Erysipelotrichaceae</taxon>
        <taxon>Dubosiella</taxon>
    </lineage>
</organism>
<sequence length="94" mass="10777">MLWWKKEKEIEVKAMLTMDVEKFQTECLKQVKQTIAQDQAVKIACPEGNAVLLSEEMYRGLLASVEITQESGLKDKILAALEDAEFLEESEVEW</sequence>
<dbReference type="EMBL" id="SRYG01000001">
    <property type="protein sequence ID" value="TGY67339.1"/>
    <property type="molecule type" value="Genomic_DNA"/>
</dbReference>
<name>A0AC61RA88_9FIRM</name>
<accession>A0AC61RA88</accession>
<gene>
    <name evidence="1" type="ORF">E5336_00780</name>
</gene>